<dbReference type="Pfam" id="PF05977">
    <property type="entry name" value="MFS_3"/>
    <property type="match status" value="1"/>
</dbReference>
<dbReference type="PROSITE" id="PS50850">
    <property type="entry name" value="MFS"/>
    <property type="match status" value="1"/>
</dbReference>
<keyword evidence="4 7" id="KW-0812">Transmembrane</keyword>
<dbReference type="PANTHER" id="PTHR23513:SF9">
    <property type="entry name" value="ENTEROBACTIN EXPORTER ENTS"/>
    <property type="match status" value="1"/>
</dbReference>
<evidence type="ECO:0000256" key="2">
    <source>
        <dbReference type="ARBA" id="ARBA00022448"/>
    </source>
</evidence>
<feature type="transmembrane region" description="Helical" evidence="7">
    <location>
        <begin position="257"/>
        <end position="277"/>
    </location>
</feature>
<keyword evidence="3" id="KW-1003">Cell membrane</keyword>
<evidence type="ECO:0000256" key="3">
    <source>
        <dbReference type="ARBA" id="ARBA00022475"/>
    </source>
</evidence>
<feature type="transmembrane region" description="Helical" evidence="7">
    <location>
        <begin position="12"/>
        <end position="44"/>
    </location>
</feature>
<evidence type="ECO:0000256" key="6">
    <source>
        <dbReference type="ARBA" id="ARBA00023136"/>
    </source>
</evidence>
<comment type="subcellular location">
    <subcellularLocation>
        <location evidence="1">Cell membrane</location>
        <topology evidence="1">Multi-pass membrane protein</topology>
    </subcellularLocation>
</comment>
<evidence type="ECO:0000256" key="1">
    <source>
        <dbReference type="ARBA" id="ARBA00004651"/>
    </source>
</evidence>
<organism evidence="9 10">
    <name type="scientific">Commensalibacter oyaizuii</name>
    <dbReference type="NCBI Taxonomy" id="3043873"/>
    <lineage>
        <taxon>Bacteria</taxon>
        <taxon>Pseudomonadati</taxon>
        <taxon>Pseudomonadota</taxon>
        <taxon>Alphaproteobacteria</taxon>
        <taxon>Acetobacterales</taxon>
        <taxon>Acetobacteraceae</taxon>
    </lineage>
</organism>
<dbReference type="Proteomes" id="UP001431634">
    <property type="component" value="Unassembled WGS sequence"/>
</dbReference>
<comment type="caution">
    <text evidence="9">The sequence shown here is derived from an EMBL/GenBank/DDBJ whole genome shotgun (WGS) entry which is preliminary data.</text>
</comment>
<dbReference type="Gene3D" id="1.20.1250.20">
    <property type="entry name" value="MFS general substrate transporter like domains"/>
    <property type="match status" value="1"/>
</dbReference>
<feature type="transmembrane region" description="Helical" evidence="7">
    <location>
        <begin position="146"/>
        <end position="169"/>
    </location>
</feature>
<dbReference type="InterPro" id="IPR010290">
    <property type="entry name" value="TM_effector"/>
</dbReference>
<feature type="transmembrane region" description="Helical" evidence="7">
    <location>
        <begin position="215"/>
        <end position="237"/>
    </location>
</feature>
<dbReference type="EMBL" id="JASBAO010000001">
    <property type="protein sequence ID" value="MDI2091361.1"/>
    <property type="molecule type" value="Genomic_DNA"/>
</dbReference>
<feature type="transmembrane region" description="Helical" evidence="7">
    <location>
        <begin position="50"/>
        <end position="70"/>
    </location>
</feature>
<keyword evidence="6 7" id="KW-0472">Membrane</keyword>
<evidence type="ECO:0000313" key="9">
    <source>
        <dbReference type="EMBL" id="MDI2091361.1"/>
    </source>
</evidence>
<keyword evidence="2" id="KW-0813">Transport</keyword>
<dbReference type="InterPro" id="IPR020846">
    <property type="entry name" value="MFS_dom"/>
</dbReference>
<feature type="transmembrane region" description="Helical" evidence="7">
    <location>
        <begin position="312"/>
        <end position="330"/>
    </location>
</feature>
<evidence type="ECO:0000256" key="5">
    <source>
        <dbReference type="ARBA" id="ARBA00022989"/>
    </source>
</evidence>
<feature type="transmembrane region" description="Helical" evidence="7">
    <location>
        <begin position="289"/>
        <end position="306"/>
    </location>
</feature>
<dbReference type="InterPro" id="IPR036259">
    <property type="entry name" value="MFS_trans_sf"/>
</dbReference>
<keyword evidence="10" id="KW-1185">Reference proteome</keyword>
<evidence type="ECO:0000256" key="4">
    <source>
        <dbReference type="ARBA" id="ARBA00022692"/>
    </source>
</evidence>
<proteinExistence type="predicted"/>
<gene>
    <name evidence="9" type="ORF">QJV27_08265</name>
</gene>
<dbReference type="CDD" id="cd06173">
    <property type="entry name" value="MFS_MefA_like"/>
    <property type="match status" value="1"/>
</dbReference>
<dbReference type="SUPFAM" id="SSF103473">
    <property type="entry name" value="MFS general substrate transporter"/>
    <property type="match status" value="1"/>
</dbReference>
<dbReference type="PANTHER" id="PTHR23513">
    <property type="entry name" value="INTEGRAL MEMBRANE EFFLUX PROTEIN-RELATED"/>
    <property type="match status" value="1"/>
</dbReference>
<dbReference type="RefSeq" id="WP_281448457.1">
    <property type="nucleotide sequence ID" value="NZ_JASBAO010000001.1"/>
</dbReference>
<name>A0ABT6Q464_9PROT</name>
<accession>A0ABT6Q464</accession>
<evidence type="ECO:0000259" key="8">
    <source>
        <dbReference type="PROSITE" id="PS50850"/>
    </source>
</evidence>
<feature type="transmembrane region" description="Helical" evidence="7">
    <location>
        <begin position="175"/>
        <end position="194"/>
    </location>
</feature>
<protein>
    <submittedName>
        <fullName evidence="9">MFS transporter</fullName>
    </submittedName>
</protein>
<feature type="transmembrane region" description="Helical" evidence="7">
    <location>
        <begin position="373"/>
        <end position="397"/>
    </location>
</feature>
<sequence>MSSSITFSFKQLILYPGLCAAILARTLSSLAMQTLAVAIGWQIYDLTHSAAALGFVGLAMFLPLLIFVLPAGHVSDRFNRKYIVIICLFIEALCAAILSWGSFENWLNPRIIYGALVLFGCARAFEMPCQKTFLINIVPPKIFPQATTLSSSLFQIASIVGPALGGILYGIGPDFTYIFCTIGFVLAAIATVTIQFKPTQKTPMPLSIENLLGGIYFIFSKPSILGAISLDLFAVLLGGATAMLPIYARTILDCGPIGLGILRASSAIGALLVALYLTKYPIRNHAGKWMFSAVFVFGIATIIFGLSTQLSLSVICLIILGGADVISVVVRSTLVQLLTPDYMLGRVSAINMLFIGSSNQLGEFESGMLAEAIGPVNCVVMGGIGTVIITLLWMYFFPSLRKVDQLHNIKPH</sequence>
<evidence type="ECO:0000256" key="7">
    <source>
        <dbReference type="SAM" id="Phobius"/>
    </source>
</evidence>
<evidence type="ECO:0000313" key="10">
    <source>
        <dbReference type="Proteomes" id="UP001431634"/>
    </source>
</evidence>
<reference evidence="9" key="1">
    <citation type="submission" date="2023-05" db="EMBL/GenBank/DDBJ databases">
        <title>Whole genome sequence of Commensalibacter sp.</title>
        <authorList>
            <person name="Charoenyingcharoen P."/>
            <person name="Yukphan P."/>
        </authorList>
    </citation>
    <scope>NUCLEOTIDE SEQUENCE</scope>
    <source>
        <strain evidence="9">TBRC 16381</strain>
    </source>
</reference>
<keyword evidence="5 7" id="KW-1133">Transmembrane helix</keyword>
<feature type="domain" description="Major facilitator superfamily (MFS) profile" evidence="8">
    <location>
        <begin position="17"/>
        <end position="401"/>
    </location>
</feature>
<feature type="transmembrane region" description="Helical" evidence="7">
    <location>
        <begin position="82"/>
        <end position="101"/>
    </location>
</feature>